<keyword evidence="2" id="KW-1133">Transmembrane helix</keyword>
<sequence>MKEFIKKFYKNSFVYSTKEKLSKLSILLIIILNIIVFNIIIEGLNFQTHFVNSPSNKYPYFCTNIIKNENISDFDSFSNSAYYIDSNNLYYAEDILKNKNDLDSRCIEIEKRVAIIKNEHNLKNIKEQIVNLNEQIYKLEDEVNYFRNNYNTVLFEKIANHDNDKSILNDNINSENIKAKYNDSLKNIEKLKLEKENIYINFENSNSIKSIKEYINTIKENYIIDEEKAFRYYYYIIEIIKMLFLLPLVFVFFFVMKKYLVDEKYILYIIFKNLFIVALIPTLYTVFQIIYKFLPKVFLSKVIEFFYNLDIPFLVYYILVIIFVLIFVVVIIKIQKRFREQNELMKRNKISKIESYNKNLCNSCGNSVSYIRMNFCPVCQNMLKIKCKSCQNETIFGLNYCQNCSEKL</sequence>
<evidence type="ECO:0000313" key="4">
    <source>
        <dbReference type="EMBL" id="TLS99240.1"/>
    </source>
</evidence>
<keyword evidence="2" id="KW-0812">Transmembrane</keyword>
<feature type="transmembrane region" description="Helical" evidence="2">
    <location>
        <begin position="311"/>
        <end position="332"/>
    </location>
</feature>
<evidence type="ECO:0000256" key="2">
    <source>
        <dbReference type="SAM" id="Phobius"/>
    </source>
</evidence>
<keyword evidence="5" id="KW-1185">Reference proteome</keyword>
<proteinExistence type="predicted"/>
<dbReference type="Proteomes" id="UP000305417">
    <property type="component" value="Unassembled WGS sequence"/>
</dbReference>
<dbReference type="KEGG" id="acib:ACBT_1612"/>
<protein>
    <submittedName>
        <fullName evidence="4">ABC transporter permease</fullName>
    </submittedName>
    <submittedName>
        <fullName evidence="3">Putative membrane protein</fullName>
    </submittedName>
</protein>
<gene>
    <name evidence="3" type="ORF">ACBT_1612</name>
    <name evidence="4" type="ORF">FE247_05895</name>
</gene>
<dbReference type="AlphaFoldDB" id="A0A5J6RM29"/>
<dbReference type="EMBL" id="CP054051">
    <property type="protein sequence ID" value="QKJ27512.1"/>
    <property type="molecule type" value="Genomic_DNA"/>
</dbReference>
<reference evidence="3 6" key="2">
    <citation type="submission" date="2020-05" db="EMBL/GenBank/DDBJ databases">
        <title>Complete genome sequencing of Campylobacter and Arcobacter type strains.</title>
        <authorList>
            <person name="Miller W.G."/>
            <person name="Yee E."/>
        </authorList>
    </citation>
    <scope>NUCLEOTIDE SEQUENCE [LARGE SCALE GENOMIC DNA]</scope>
    <source>
        <strain evidence="3 6">LMG 21996</strain>
    </source>
</reference>
<evidence type="ECO:0000313" key="5">
    <source>
        <dbReference type="Proteomes" id="UP000305417"/>
    </source>
</evidence>
<accession>A0A5J6RM29</accession>
<dbReference type="STRING" id="1442598.GCA_000522465_02008"/>
<evidence type="ECO:0000313" key="3">
    <source>
        <dbReference type="EMBL" id="QKJ27512.1"/>
    </source>
</evidence>
<reference evidence="4 5" key="1">
    <citation type="submission" date="2019-05" db="EMBL/GenBank/DDBJ databases">
        <title>Arcobacter cibarius and Arcobacter thereius providing challenges in identification an antibiotic susceptibility and Quinolone resistance.</title>
        <authorList>
            <person name="Busch A."/>
            <person name="Hanel I."/>
            <person name="Hotzel H."/>
            <person name="Tomaso H."/>
        </authorList>
    </citation>
    <scope>NUCLEOTIDE SEQUENCE [LARGE SCALE GENOMIC DNA]</scope>
    <source>
        <strain evidence="4 5">16CS0831-2</strain>
    </source>
</reference>
<evidence type="ECO:0000256" key="1">
    <source>
        <dbReference type="SAM" id="Coils"/>
    </source>
</evidence>
<evidence type="ECO:0000313" key="6">
    <source>
        <dbReference type="Proteomes" id="UP000509513"/>
    </source>
</evidence>
<dbReference type="RefSeq" id="WP_024776076.1">
    <property type="nucleotide sequence ID" value="NZ_CP043857.1"/>
</dbReference>
<name>A0A5J6RM29_9BACT</name>
<feature type="transmembrane region" description="Helical" evidence="2">
    <location>
        <begin position="267"/>
        <end position="291"/>
    </location>
</feature>
<feature type="transmembrane region" description="Helical" evidence="2">
    <location>
        <begin position="21"/>
        <end position="41"/>
    </location>
</feature>
<feature type="transmembrane region" description="Helical" evidence="2">
    <location>
        <begin position="232"/>
        <end position="255"/>
    </location>
</feature>
<keyword evidence="2" id="KW-0472">Membrane</keyword>
<dbReference type="EMBL" id="VBUC01000011">
    <property type="protein sequence ID" value="TLS99240.1"/>
    <property type="molecule type" value="Genomic_DNA"/>
</dbReference>
<keyword evidence="1" id="KW-0175">Coiled coil</keyword>
<dbReference type="Proteomes" id="UP000509513">
    <property type="component" value="Chromosome"/>
</dbReference>
<feature type="coiled-coil region" evidence="1">
    <location>
        <begin position="115"/>
        <end position="149"/>
    </location>
</feature>
<dbReference type="OrthoDB" id="5349336at2"/>
<organism evidence="3 6">
    <name type="scientific">Aliarcobacter cibarius</name>
    <dbReference type="NCBI Taxonomy" id="255507"/>
    <lineage>
        <taxon>Bacteria</taxon>
        <taxon>Pseudomonadati</taxon>
        <taxon>Campylobacterota</taxon>
        <taxon>Epsilonproteobacteria</taxon>
        <taxon>Campylobacterales</taxon>
        <taxon>Arcobacteraceae</taxon>
        <taxon>Aliarcobacter</taxon>
    </lineage>
</organism>